<protein>
    <recommendedName>
        <fullName evidence="1">Mycothiol-dependent maleylpyruvate isomerase metal-binding domain-containing protein</fullName>
    </recommendedName>
</protein>
<reference evidence="2 3" key="1">
    <citation type="submission" date="2017-10" db="EMBL/GenBank/DDBJ databases">
        <title>Comparative genomics between pathogenic Norcardia.</title>
        <authorList>
            <person name="Zeng L."/>
        </authorList>
    </citation>
    <scope>NUCLEOTIDE SEQUENCE [LARGE SCALE GENOMIC DNA]</scope>
    <source>
        <strain evidence="2 3">NC_YFY_NT001</strain>
    </source>
</reference>
<sequence>MDRETSWAVIEGQRLRIADLLTGLTPEEWETPSLCGGWRVRDVAAHLALTPQPMPVRGLLVAGWRARGDYNRMIDRLTLAYARRPEAELISQIRARASSRRLPAPTNYRNILFDVIVHGQDIAVPLNRTLAVDPVAVAAATTRAARVGWPVWDGHRLDGIQLRATDIDWEFGAGQQIRGPIMALLLLVTGRTALAHQLTGDGLDTVTTRLTVLPRRRLRSPASNPASIHEGTPNP</sequence>
<gene>
    <name evidence="2" type="ORF">CRH09_26335</name>
</gene>
<dbReference type="Pfam" id="PF11716">
    <property type="entry name" value="MDMPI_N"/>
    <property type="match status" value="1"/>
</dbReference>
<dbReference type="GO" id="GO:0046872">
    <property type="term" value="F:metal ion binding"/>
    <property type="evidence" value="ECO:0007669"/>
    <property type="project" value="InterPro"/>
</dbReference>
<dbReference type="EMBL" id="CP023778">
    <property type="protein sequence ID" value="ATL69174.1"/>
    <property type="molecule type" value="Genomic_DNA"/>
</dbReference>
<feature type="domain" description="Mycothiol-dependent maleylpyruvate isomerase metal-binding" evidence="1">
    <location>
        <begin position="16"/>
        <end position="50"/>
    </location>
</feature>
<dbReference type="AlphaFoldDB" id="A0A291RPP3"/>
<dbReference type="Gene3D" id="1.20.120.450">
    <property type="entry name" value="dinb family like domain"/>
    <property type="match status" value="1"/>
</dbReference>
<evidence type="ECO:0000313" key="2">
    <source>
        <dbReference type="EMBL" id="ATL69174.1"/>
    </source>
</evidence>
<dbReference type="SUPFAM" id="SSF109854">
    <property type="entry name" value="DinB/YfiT-like putative metalloenzymes"/>
    <property type="match status" value="1"/>
</dbReference>
<dbReference type="InterPro" id="IPR034660">
    <property type="entry name" value="DinB/YfiT-like"/>
</dbReference>
<dbReference type="InterPro" id="IPR017517">
    <property type="entry name" value="Maleyloyr_isom"/>
</dbReference>
<evidence type="ECO:0000259" key="1">
    <source>
        <dbReference type="Pfam" id="PF11716"/>
    </source>
</evidence>
<organism evidence="2 3">
    <name type="scientific">Nocardia terpenica</name>
    <dbReference type="NCBI Taxonomy" id="455432"/>
    <lineage>
        <taxon>Bacteria</taxon>
        <taxon>Bacillati</taxon>
        <taxon>Actinomycetota</taxon>
        <taxon>Actinomycetes</taxon>
        <taxon>Mycobacteriales</taxon>
        <taxon>Nocardiaceae</taxon>
        <taxon>Nocardia</taxon>
    </lineage>
</organism>
<dbReference type="KEGG" id="ntp:CRH09_26335"/>
<dbReference type="InterPro" id="IPR024344">
    <property type="entry name" value="MDMPI_metal-binding"/>
</dbReference>
<name>A0A291RPP3_9NOCA</name>
<proteinExistence type="predicted"/>
<dbReference type="NCBIfam" id="TIGR03083">
    <property type="entry name" value="maleylpyruvate isomerase family mycothiol-dependent enzyme"/>
    <property type="match status" value="1"/>
</dbReference>
<dbReference type="Proteomes" id="UP000221961">
    <property type="component" value="Chromosome"/>
</dbReference>
<accession>A0A291RPP3</accession>
<dbReference type="RefSeq" id="WP_098696215.1">
    <property type="nucleotide sequence ID" value="NZ_CP023778.1"/>
</dbReference>
<dbReference type="GeneID" id="88360849"/>
<evidence type="ECO:0000313" key="3">
    <source>
        <dbReference type="Proteomes" id="UP000221961"/>
    </source>
</evidence>